<dbReference type="VEuPathDB" id="FungiDB:VP01_773g10"/>
<evidence type="ECO:0000313" key="2">
    <source>
        <dbReference type="Proteomes" id="UP000037035"/>
    </source>
</evidence>
<proteinExistence type="predicted"/>
<evidence type="ECO:0000313" key="1">
    <source>
        <dbReference type="EMBL" id="KNZ45859.1"/>
    </source>
</evidence>
<dbReference type="Proteomes" id="UP000037035">
    <property type="component" value="Unassembled WGS sequence"/>
</dbReference>
<keyword evidence="2" id="KW-1185">Reference proteome</keyword>
<dbReference type="AlphaFoldDB" id="A0A0L6UBE4"/>
<gene>
    <name evidence="1" type="ORF">VP01_773g10</name>
</gene>
<reference evidence="1 2" key="1">
    <citation type="submission" date="2015-08" db="EMBL/GenBank/DDBJ databases">
        <title>Next Generation Sequencing and Analysis of the Genome of Puccinia sorghi L Schw, the Causal Agent of Maize Common Rust.</title>
        <authorList>
            <person name="Rochi L."/>
            <person name="Burguener G."/>
            <person name="Darino M."/>
            <person name="Turjanski A."/>
            <person name="Kreff E."/>
            <person name="Dieguez M.J."/>
            <person name="Sacco F."/>
        </authorList>
    </citation>
    <scope>NUCLEOTIDE SEQUENCE [LARGE SCALE GENOMIC DNA]</scope>
    <source>
        <strain evidence="1 2">RO10H11247</strain>
    </source>
</reference>
<name>A0A0L6UBE4_9BASI</name>
<protein>
    <submittedName>
        <fullName evidence="1">Uncharacterized protein</fullName>
    </submittedName>
</protein>
<organism evidence="1 2">
    <name type="scientific">Puccinia sorghi</name>
    <dbReference type="NCBI Taxonomy" id="27349"/>
    <lineage>
        <taxon>Eukaryota</taxon>
        <taxon>Fungi</taxon>
        <taxon>Dikarya</taxon>
        <taxon>Basidiomycota</taxon>
        <taxon>Pucciniomycotina</taxon>
        <taxon>Pucciniomycetes</taxon>
        <taxon>Pucciniales</taxon>
        <taxon>Pucciniaceae</taxon>
        <taxon>Puccinia</taxon>
    </lineage>
</organism>
<comment type="caution">
    <text evidence="1">The sequence shown here is derived from an EMBL/GenBank/DDBJ whole genome shotgun (WGS) entry which is preliminary data.</text>
</comment>
<dbReference type="EMBL" id="LAVV01013205">
    <property type="protein sequence ID" value="KNZ45859.1"/>
    <property type="molecule type" value="Genomic_DNA"/>
</dbReference>
<sequence length="66" mass="7614">MPNPLDNNITQAAFEVQFEDSNTNSSSGTDSKFEELVLALIAIKKHCYLTEWFRLERAPDITEYLF</sequence>
<accession>A0A0L6UBE4</accession>